<dbReference type="AlphaFoldDB" id="A0A2M4D725"/>
<organism evidence="2">
    <name type="scientific">Anopheles darlingi</name>
    <name type="common">Mosquito</name>
    <dbReference type="NCBI Taxonomy" id="43151"/>
    <lineage>
        <taxon>Eukaryota</taxon>
        <taxon>Metazoa</taxon>
        <taxon>Ecdysozoa</taxon>
        <taxon>Arthropoda</taxon>
        <taxon>Hexapoda</taxon>
        <taxon>Insecta</taxon>
        <taxon>Pterygota</taxon>
        <taxon>Neoptera</taxon>
        <taxon>Endopterygota</taxon>
        <taxon>Diptera</taxon>
        <taxon>Nematocera</taxon>
        <taxon>Culicoidea</taxon>
        <taxon>Culicidae</taxon>
        <taxon>Anophelinae</taxon>
        <taxon>Anopheles</taxon>
    </lineage>
</organism>
<dbReference type="PROSITE" id="PS51257">
    <property type="entry name" value="PROKAR_LIPOPROTEIN"/>
    <property type="match status" value="1"/>
</dbReference>
<accession>A0A2M4D725</accession>
<evidence type="ECO:0000313" key="2">
    <source>
        <dbReference type="EMBL" id="MBW73336.1"/>
    </source>
</evidence>
<name>A0A2M4D725_ANODA</name>
<sequence length="89" mass="9906">MRERHATAALSSLSFALCWHPLCACVCVLLSCEAQQREKSMLPRRRVLHRCCFLLLSARSVGRPRAVAMVCPRLPLVPGGRTRSLHPVA</sequence>
<evidence type="ECO:0000256" key="1">
    <source>
        <dbReference type="SAM" id="SignalP"/>
    </source>
</evidence>
<proteinExistence type="predicted"/>
<feature type="chain" id="PRO_5014818119" evidence="1">
    <location>
        <begin position="25"/>
        <end position="89"/>
    </location>
</feature>
<reference evidence="2" key="1">
    <citation type="submission" date="2018-01" db="EMBL/GenBank/DDBJ databases">
        <title>An insight into the sialome of Amazonian anophelines.</title>
        <authorList>
            <person name="Ribeiro J.M."/>
            <person name="Scarpassa V."/>
            <person name="Calvo E."/>
        </authorList>
    </citation>
    <scope>NUCLEOTIDE SEQUENCE</scope>
</reference>
<feature type="signal peptide" evidence="1">
    <location>
        <begin position="1"/>
        <end position="24"/>
    </location>
</feature>
<protein>
    <submittedName>
        <fullName evidence="2">Putative secreted protein</fullName>
    </submittedName>
</protein>
<keyword evidence="1" id="KW-0732">Signal</keyword>
<dbReference type="EMBL" id="GGFL01009158">
    <property type="protein sequence ID" value="MBW73336.1"/>
    <property type="molecule type" value="Transcribed_RNA"/>
</dbReference>